<dbReference type="EMBL" id="WEID01000057">
    <property type="protein sequence ID" value="KAB8133591.1"/>
    <property type="molecule type" value="Genomic_DNA"/>
</dbReference>
<evidence type="ECO:0000313" key="2">
    <source>
        <dbReference type="Proteomes" id="UP000480246"/>
    </source>
</evidence>
<comment type="caution">
    <text evidence="1">The sequence shown here is derived from an EMBL/GenBank/DDBJ whole genome shotgun (WGS) entry which is preliminary data.</text>
</comment>
<dbReference type="Proteomes" id="UP000480246">
    <property type="component" value="Unassembled WGS sequence"/>
</dbReference>
<reference evidence="1 2" key="1">
    <citation type="submission" date="2019-10" db="EMBL/GenBank/DDBJ databases">
        <title>Gracilibacillus sp. nov. isolated from rice seeds.</title>
        <authorList>
            <person name="He S."/>
        </authorList>
    </citation>
    <scope>NUCLEOTIDE SEQUENCE [LARGE SCALE GENOMIC DNA]</scope>
    <source>
        <strain evidence="1 2">TD8</strain>
    </source>
</reference>
<dbReference type="OrthoDB" id="1931516at2"/>
<organism evidence="1 2">
    <name type="scientific">Gracilibacillus oryzae</name>
    <dbReference type="NCBI Taxonomy" id="1672701"/>
    <lineage>
        <taxon>Bacteria</taxon>
        <taxon>Bacillati</taxon>
        <taxon>Bacillota</taxon>
        <taxon>Bacilli</taxon>
        <taxon>Bacillales</taxon>
        <taxon>Bacillaceae</taxon>
        <taxon>Gracilibacillus</taxon>
    </lineage>
</organism>
<accession>A0A7C8KXV2</accession>
<keyword evidence="2" id="KW-1185">Reference proteome</keyword>
<protein>
    <submittedName>
        <fullName evidence="1">Uncharacterized protein</fullName>
    </submittedName>
</protein>
<evidence type="ECO:0000313" key="1">
    <source>
        <dbReference type="EMBL" id="KAB8133591.1"/>
    </source>
</evidence>
<proteinExistence type="predicted"/>
<sequence length="96" mass="11074">MLRIKIKTKDARFTIPIPYAALHLGISILTSKRFQQYMNKKIKKQEEDNQDKKITFTFPPIDKKLLKPVIKELKKHKGLVLVDVTASDGTEVLVKL</sequence>
<name>A0A7C8KXV2_9BACI</name>
<dbReference type="AlphaFoldDB" id="A0A7C8KXV2"/>
<dbReference type="RefSeq" id="WP_153403633.1">
    <property type="nucleotide sequence ID" value="NZ_ML762431.1"/>
</dbReference>
<gene>
    <name evidence="1" type="ORF">F9U64_11810</name>
</gene>